<name>A0A512J1C8_9HYPH</name>
<gene>
    <name evidence="3" type="ORF">GCM10007888_06780</name>
    <name evidence="2" type="ORF">MOX02_17510</name>
</gene>
<reference evidence="5" key="2">
    <citation type="journal article" date="2019" name="Int. J. Syst. Evol. Microbiol.">
        <title>The Global Catalogue of Microorganisms (GCM) 10K type strain sequencing project: providing services to taxonomists for standard genome sequencing and annotation.</title>
        <authorList>
            <consortium name="The Broad Institute Genomics Platform"/>
            <consortium name="The Broad Institute Genome Sequencing Center for Infectious Disease"/>
            <person name="Wu L."/>
            <person name="Ma J."/>
        </authorList>
    </citation>
    <scope>NUCLEOTIDE SEQUENCE [LARGE SCALE GENOMIC DNA]</scope>
    <source>
        <strain evidence="5">NBRC 107715</strain>
    </source>
</reference>
<dbReference type="Proteomes" id="UP000321960">
    <property type="component" value="Unassembled WGS sequence"/>
</dbReference>
<accession>A0A512J1C8</accession>
<dbReference type="AlphaFoldDB" id="A0A512J1C8"/>
<evidence type="ECO:0000313" key="4">
    <source>
        <dbReference type="Proteomes" id="UP000321960"/>
    </source>
</evidence>
<dbReference type="EMBL" id="BJZU01000028">
    <property type="protein sequence ID" value="GEP03713.1"/>
    <property type="molecule type" value="Genomic_DNA"/>
</dbReference>
<evidence type="ECO:0000313" key="2">
    <source>
        <dbReference type="EMBL" id="GEP03713.1"/>
    </source>
</evidence>
<dbReference type="Proteomes" id="UP001156856">
    <property type="component" value="Unassembled WGS sequence"/>
</dbReference>
<feature type="region of interest" description="Disordered" evidence="1">
    <location>
        <begin position="97"/>
        <end position="116"/>
    </location>
</feature>
<reference evidence="3" key="4">
    <citation type="submission" date="2023-01" db="EMBL/GenBank/DDBJ databases">
        <title>Draft genome sequence of Methylobacterium oxalidis strain NBRC 107715.</title>
        <authorList>
            <person name="Sun Q."/>
            <person name="Mori K."/>
        </authorList>
    </citation>
    <scope>NUCLEOTIDE SEQUENCE</scope>
    <source>
        <strain evidence="3">NBRC 107715</strain>
    </source>
</reference>
<evidence type="ECO:0000313" key="3">
    <source>
        <dbReference type="EMBL" id="GLS62297.1"/>
    </source>
</evidence>
<dbReference type="OrthoDB" id="8003807at2"/>
<dbReference type="EMBL" id="BSPK01000008">
    <property type="protein sequence ID" value="GLS62297.1"/>
    <property type="molecule type" value="Genomic_DNA"/>
</dbReference>
<organism evidence="2 4">
    <name type="scientific">Methylobacterium oxalidis</name>
    <dbReference type="NCBI Taxonomy" id="944322"/>
    <lineage>
        <taxon>Bacteria</taxon>
        <taxon>Pseudomonadati</taxon>
        <taxon>Pseudomonadota</taxon>
        <taxon>Alphaproteobacteria</taxon>
        <taxon>Hyphomicrobiales</taxon>
        <taxon>Methylobacteriaceae</taxon>
        <taxon>Methylobacterium</taxon>
    </lineage>
</organism>
<evidence type="ECO:0000313" key="5">
    <source>
        <dbReference type="Proteomes" id="UP001156856"/>
    </source>
</evidence>
<dbReference type="RefSeq" id="WP_147025407.1">
    <property type="nucleotide sequence ID" value="NZ_BJZU01000028.1"/>
</dbReference>
<evidence type="ECO:0000256" key="1">
    <source>
        <dbReference type="SAM" id="MobiDB-lite"/>
    </source>
</evidence>
<reference evidence="3" key="1">
    <citation type="journal article" date="2014" name="Int. J. Syst. Evol. Microbiol.">
        <title>Complete genome of a new Firmicutes species belonging to the dominant human colonic microbiota ('Ruminococcus bicirculans') reveals two chromosomes and a selective capacity to utilize plant glucans.</title>
        <authorList>
            <consortium name="NISC Comparative Sequencing Program"/>
            <person name="Wegmann U."/>
            <person name="Louis P."/>
            <person name="Goesmann A."/>
            <person name="Henrissat B."/>
            <person name="Duncan S.H."/>
            <person name="Flint H.J."/>
        </authorList>
    </citation>
    <scope>NUCLEOTIDE SEQUENCE</scope>
    <source>
        <strain evidence="3">NBRC 107715</strain>
    </source>
</reference>
<keyword evidence="5" id="KW-1185">Reference proteome</keyword>
<proteinExistence type="predicted"/>
<protein>
    <submittedName>
        <fullName evidence="2">Uncharacterized protein</fullName>
    </submittedName>
</protein>
<comment type="caution">
    <text evidence="2">The sequence shown here is derived from an EMBL/GenBank/DDBJ whole genome shotgun (WGS) entry which is preliminary data.</text>
</comment>
<reference evidence="2 4" key="3">
    <citation type="submission" date="2019-07" db="EMBL/GenBank/DDBJ databases">
        <title>Whole genome shotgun sequence of Methylobacterium oxalidis NBRC 107715.</title>
        <authorList>
            <person name="Hosoyama A."/>
            <person name="Uohara A."/>
            <person name="Ohji S."/>
            <person name="Ichikawa N."/>
        </authorList>
    </citation>
    <scope>NUCLEOTIDE SEQUENCE [LARGE SCALE GENOMIC DNA]</scope>
    <source>
        <strain evidence="2 4">NBRC 107715</strain>
    </source>
</reference>
<sequence>MTRAVRSTEIRLRDNVYISVSKDPGSDTVMFYAPPRHRDPKIDTSGLGPHQSWFEPGDGSAEYKGMPVEAVRAYCRLHGGVAEAGEMALALLKKLPSGAAEPAPAPEQPTAPAVEEAAAPRPFPLRGEPWWEGGPRPRLTPGHRINLSWKGLLRA</sequence>